<feature type="coiled-coil region" evidence="1">
    <location>
        <begin position="15"/>
        <end position="42"/>
    </location>
</feature>
<name>A0A177EEU4_9MICR</name>
<keyword evidence="2" id="KW-1133">Transmembrane helix</keyword>
<evidence type="ECO:0000256" key="1">
    <source>
        <dbReference type="SAM" id="Coils"/>
    </source>
</evidence>
<accession>A0A177EEU4</accession>
<evidence type="ECO:0000313" key="3">
    <source>
        <dbReference type="EMBL" id="OAG30477.1"/>
    </source>
</evidence>
<dbReference type="EMBL" id="LTDL01000028">
    <property type="protein sequence ID" value="OAG30477.1"/>
    <property type="molecule type" value="Genomic_DNA"/>
</dbReference>
<evidence type="ECO:0000256" key="2">
    <source>
        <dbReference type="SAM" id="Phobius"/>
    </source>
</evidence>
<gene>
    <name evidence="3" type="ORF">NEDG_02019</name>
</gene>
<dbReference type="Proteomes" id="UP000185944">
    <property type="component" value="Unassembled WGS sequence"/>
</dbReference>
<keyword evidence="4" id="KW-1185">Reference proteome</keyword>
<comment type="caution">
    <text evidence="3">The sequence shown here is derived from an EMBL/GenBank/DDBJ whole genome shotgun (WGS) entry which is preliminary data.</text>
</comment>
<keyword evidence="2" id="KW-0812">Transmembrane</keyword>
<dbReference type="AlphaFoldDB" id="A0A177EEU4"/>
<dbReference type="RefSeq" id="XP_067544734.1">
    <property type="nucleotide sequence ID" value="XM_067689437.1"/>
</dbReference>
<proteinExistence type="predicted"/>
<organism evidence="3 4">
    <name type="scientific">Nematocida displodere</name>
    <dbReference type="NCBI Taxonomy" id="1805483"/>
    <lineage>
        <taxon>Eukaryota</taxon>
        <taxon>Fungi</taxon>
        <taxon>Fungi incertae sedis</taxon>
        <taxon>Microsporidia</taxon>
        <taxon>Nematocida</taxon>
    </lineage>
</organism>
<sequence>MEFNQNPPTGITDLKKSALKLIEDTEQEVARARTVHNDTRIEPNDPSFQLVTSLERHHSKASKQIKKIFTEEEEQTPLHQINGMNQVLTEFDAEVFGLVESLSAYVQNTSEAETSDTLAQYKDATEAAQTLSQLIDVETAITKWKEETLASIERYNTSPNYYGCIRALISQEVVRRQAAKSADFLKRAQDFDRFIKLLSICYTAAEQIAPPTTNQTISQYPNRPRYSSLLLQQLNQARRARAQATPPSAAIPTPAVIITPAPTPAAIPTPAVLNTPAAIPAPAAAAIPAIGHNTLDLPQIHRERAIRVPRTTPSFLERMGNTVDSLTKPVQRLYLMHIHPIVVPKSLGRLGSSWKSQLNNLILLLIVAAIHLQPFTNSLVRYNPSTSILGFKLPWCHCLIGAFIAFRTIFFNGFFTKCFLIATRQESINQNPNTPTETIARWAYPVSLRDFYVLLVCIGSLLSLLLYAFGGTLIPQLSLLERILMLVFYLDQARYFLINALTTVRGGPIFGERLGDDRPSMFEKLIRFFKKLVNLSRKSGSGAFGLLSLVLAINTVFPVFTPFRKYIFASFQSISS</sequence>
<feature type="transmembrane region" description="Helical" evidence="2">
    <location>
        <begin position="542"/>
        <end position="563"/>
    </location>
</feature>
<evidence type="ECO:0000313" key="4">
    <source>
        <dbReference type="Proteomes" id="UP000185944"/>
    </source>
</evidence>
<feature type="transmembrane region" description="Helical" evidence="2">
    <location>
        <begin position="451"/>
        <end position="470"/>
    </location>
</feature>
<keyword evidence="1" id="KW-0175">Coiled coil</keyword>
<feature type="transmembrane region" description="Helical" evidence="2">
    <location>
        <begin position="388"/>
        <end position="410"/>
    </location>
</feature>
<keyword evidence="2" id="KW-0472">Membrane</keyword>
<dbReference type="GeneID" id="93648369"/>
<reference evidence="3 4" key="1">
    <citation type="submission" date="2016-02" db="EMBL/GenBank/DDBJ databases">
        <title>Discovery of a natural microsporidian pathogen with a broad tissue tropism in Caenorhabditis elegans.</title>
        <authorList>
            <person name="Luallen R.J."/>
            <person name="Reinke A.W."/>
            <person name="Tong L."/>
            <person name="Botts M.R."/>
            <person name="Felix M.-A."/>
            <person name="Troemel E.R."/>
        </authorList>
    </citation>
    <scope>NUCLEOTIDE SEQUENCE [LARGE SCALE GENOMIC DNA]</scope>
    <source>
        <strain evidence="3 4">JUm2807</strain>
    </source>
</reference>
<dbReference type="VEuPathDB" id="MicrosporidiaDB:NEDG_02019"/>
<protein>
    <submittedName>
        <fullName evidence="3">Uncharacterized protein</fullName>
    </submittedName>
</protein>